<gene>
    <name evidence="4" type="ORF">C8P69_11234</name>
</gene>
<evidence type="ECO:0000256" key="1">
    <source>
        <dbReference type="ARBA" id="ARBA00022679"/>
    </source>
</evidence>
<dbReference type="PROSITE" id="PS51186">
    <property type="entry name" value="GNAT"/>
    <property type="match status" value="1"/>
</dbReference>
<keyword evidence="5" id="KW-1185">Reference proteome</keyword>
<dbReference type="InterPro" id="IPR000182">
    <property type="entry name" value="GNAT_dom"/>
</dbReference>
<dbReference type="RefSeq" id="WP_108179292.1">
    <property type="nucleotide sequence ID" value="NZ_PZZL01000012.1"/>
</dbReference>
<dbReference type="OrthoDB" id="9804026at2"/>
<dbReference type="Gene3D" id="3.40.630.30">
    <property type="match status" value="1"/>
</dbReference>
<dbReference type="AlphaFoldDB" id="A0A2T4YXI7"/>
<evidence type="ECO:0000313" key="4">
    <source>
        <dbReference type="EMBL" id="PTM50873.1"/>
    </source>
</evidence>
<accession>A0A2T4YXI7</accession>
<dbReference type="PANTHER" id="PTHR43420">
    <property type="entry name" value="ACETYLTRANSFERASE"/>
    <property type="match status" value="1"/>
</dbReference>
<dbReference type="EMBL" id="PZZL01000012">
    <property type="protein sequence ID" value="PTM50873.1"/>
    <property type="molecule type" value="Genomic_DNA"/>
</dbReference>
<protein>
    <submittedName>
        <fullName evidence="4">Ribosomal-protein-alanine N-acetyltransferase</fullName>
    </submittedName>
</protein>
<dbReference type="GO" id="GO:0016747">
    <property type="term" value="F:acyltransferase activity, transferring groups other than amino-acyl groups"/>
    <property type="evidence" value="ECO:0007669"/>
    <property type="project" value="InterPro"/>
</dbReference>
<dbReference type="InterPro" id="IPR050680">
    <property type="entry name" value="YpeA/RimI_acetyltransf"/>
</dbReference>
<comment type="caution">
    <text evidence="4">The sequence shown here is derived from an EMBL/GenBank/DDBJ whole genome shotgun (WGS) entry which is preliminary data.</text>
</comment>
<sequence length="167" mass="18455">MTSIYDVGLWWWPRPEPVVSRAERADCDDLATIHAAAFHRGWGAEDIAAMLAERNVLAHVIRRRPAAPPAGFILSRIAADEAEILTVAVAARLRGRGYGARLLKAHVPDLMRAGVRTLFLEVEVGNSPALHLYERAGFVTIGRRKGYYRTEAGTTDAITMRRDLPAL</sequence>
<dbReference type="CDD" id="cd04301">
    <property type="entry name" value="NAT_SF"/>
    <property type="match status" value="1"/>
</dbReference>
<keyword evidence="1 4" id="KW-0808">Transferase</keyword>
<dbReference type="Proteomes" id="UP000241808">
    <property type="component" value="Unassembled WGS sequence"/>
</dbReference>
<name>A0A2T4YXI7_9HYPH</name>
<dbReference type="Pfam" id="PF00583">
    <property type="entry name" value="Acetyltransf_1"/>
    <property type="match status" value="1"/>
</dbReference>
<evidence type="ECO:0000259" key="3">
    <source>
        <dbReference type="PROSITE" id="PS51186"/>
    </source>
</evidence>
<proteinExistence type="predicted"/>
<evidence type="ECO:0000313" key="5">
    <source>
        <dbReference type="Proteomes" id="UP000241808"/>
    </source>
</evidence>
<evidence type="ECO:0000256" key="2">
    <source>
        <dbReference type="ARBA" id="ARBA00023315"/>
    </source>
</evidence>
<feature type="domain" description="N-acetyltransferase" evidence="3">
    <location>
        <begin position="17"/>
        <end position="165"/>
    </location>
</feature>
<dbReference type="InterPro" id="IPR016181">
    <property type="entry name" value="Acyl_CoA_acyltransferase"/>
</dbReference>
<reference evidence="4 5" key="1">
    <citation type="submission" date="2018-04" db="EMBL/GenBank/DDBJ databases">
        <title>Genomic Encyclopedia of Archaeal and Bacterial Type Strains, Phase II (KMG-II): from individual species to whole genera.</title>
        <authorList>
            <person name="Goeker M."/>
        </authorList>
    </citation>
    <scope>NUCLEOTIDE SEQUENCE [LARGE SCALE GENOMIC DNA]</scope>
    <source>
        <strain evidence="4 5">DSM 25521</strain>
    </source>
</reference>
<keyword evidence="2" id="KW-0012">Acyltransferase</keyword>
<organism evidence="4 5">
    <name type="scientific">Phreatobacter oligotrophus</name>
    <dbReference type="NCBI Taxonomy" id="1122261"/>
    <lineage>
        <taxon>Bacteria</taxon>
        <taxon>Pseudomonadati</taxon>
        <taxon>Pseudomonadota</taxon>
        <taxon>Alphaproteobacteria</taxon>
        <taxon>Hyphomicrobiales</taxon>
        <taxon>Phreatobacteraceae</taxon>
        <taxon>Phreatobacter</taxon>
    </lineage>
</organism>
<dbReference type="SUPFAM" id="SSF55729">
    <property type="entry name" value="Acyl-CoA N-acyltransferases (Nat)"/>
    <property type="match status" value="1"/>
</dbReference>
<dbReference type="PANTHER" id="PTHR43420:SF44">
    <property type="entry name" value="ACETYLTRANSFERASE YPEA"/>
    <property type="match status" value="1"/>
</dbReference>